<keyword evidence="5" id="KW-1185">Reference proteome</keyword>
<sequence>MNNGSSRSGNSLKDEVSRFCDPKSLDMKEKELRDTLDIYRELDMVVTSSMGLPFPASVNLIAGRDYSFEESRWDFIQSQTSNTLSQYETAMISRKSDMDWCVKELLRDTRKAARYTQTVTEKQFNGEQVTVRPFLSKELDLTGQSNNALALGSGSNPFGSQKQTTSAFGSSGFGSKGNSNGSSSFGQSSFGQSVFGQASSTSAFGQAPSTGAFGSSGFGAAKGSSAFGSSGFGAAGGSSAFGSSGFGQPSNNANSSTSPFGKLGGGSATTTSAFGSSGFGQSTSSNTTSPFAQMTGNSNSTSFGQSGFGSSTDSKSPFGQLSTGDSKSSPFGQLSTAASKSSPFGQLSTGDSKSSPFGQPATSTTSAFGQPTSSAFGQSASTSAFGQPASTSVFGQPTASAFGQSTTNNSPFGQQNTNNVSTFGQSTSSAFGSGSFGFSNGSNSHNTAFTPGLKQSEKEPERVKEDDLSEEIIKLFKEEAFILGKVPEIEPPLVLC</sequence>
<feature type="region of interest" description="Disordered" evidence="3">
    <location>
        <begin position="152"/>
        <end position="173"/>
    </location>
</feature>
<keyword evidence="2" id="KW-0539">Nucleus</keyword>
<accession>A0A1E4S4J7</accession>
<dbReference type="InterPro" id="IPR051767">
    <property type="entry name" value="Nucleoporin_NUP42"/>
</dbReference>
<dbReference type="GeneID" id="30989174"/>
<evidence type="ECO:0000256" key="1">
    <source>
        <dbReference type="ARBA" id="ARBA00004123"/>
    </source>
</evidence>
<dbReference type="PANTHER" id="PTHR46527">
    <property type="entry name" value="NUCLEOPORIN-LIKE PROTEIN 2"/>
    <property type="match status" value="1"/>
</dbReference>
<evidence type="ECO:0000256" key="3">
    <source>
        <dbReference type="SAM" id="MobiDB-lite"/>
    </source>
</evidence>
<feature type="compositionally biased region" description="Polar residues" evidence="3">
    <location>
        <begin position="152"/>
        <end position="165"/>
    </location>
</feature>
<gene>
    <name evidence="4" type="ORF">CYBJADRAFT_167118</name>
</gene>
<dbReference type="RefSeq" id="XP_020071496.1">
    <property type="nucleotide sequence ID" value="XM_020214778.1"/>
</dbReference>
<dbReference type="OMA" id="PNRHDIC"/>
<dbReference type="OrthoDB" id="3981245at2759"/>
<feature type="compositionally biased region" description="Low complexity" evidence="3">
    <location>
        <begin position="268"/>
        <end position="314"/>
    </location>
</feature>
<organism evidence="4 5">
    <name type="scientific">Cyberlindnera jadinii (strain ATCC 18201 / CBS 1600 / BCRC 20928 / JCM 3617 / NBRC 0987 / NRRL Y-1542)</name>
    <name type="common">Torula yeast</name>
    <name type="synonym">Candida utilis</name>
    <dbReference type="NCBI Taxonomy" id="983966"/>
    <lineage>
        <taxon>Eukaryota</taxon>
        <taxon>Fungi</taxon>
        <taxon>Dikarya</taxon>
        <taxon>Ascomycota</taxon>
        <taxon>Saccharomycotina</taxon>
        <taxon>Saccharomycetes</taxon>
        <taxon>Phaffomycetales</taxon>
        <taxon>Phaffomycetaceae</taxon>
        <taxon>Cyberlindnera</taxon>
    </lineage>
</organism>
<feature type="compositionally biased region" description="Basic and acidic residues" evidence="3">
    <location>
        <begin position="455"/>
        <end position="466"/>
    </location>
</feature>
<dbReference type="PANTHER" id="PTHR46527:SF1">
    <property type="entry name" value="NUCLEOPORIN NUP42"/>
    <property type="match status" value="1"/>
</dbReference>
<evidence type="ECO:0000256" key="2">
    <source>
        <dbReference type="ARBA" id="ARBA00023242"/>
    </source>
</evidence>
<dbReference type="Proteomes" id="UP000094389">
    <property type="component" value="Unassembled WGS sequence"/>
</dbReference>
<dbReference type="STRING" id="983966.A0A1E4S4J7"/>
<dbReference type="AlphaFoldDB" id="A0A1E4S4J7"/>
<feature type="region of interest" description="Disordered" evidence="3">
    <location>
        <begin position="240"/>
        <end position="466"/>
    </location>
</feature>
<reference evidence="4 5" key="1">
    <citation type="journal article" date="2016" name="Proc. Natl. Acad. Sci. U.S.A.">
        <title>Comparative genomics of biotechnologically important yeasts.</title>
        <authorList>
            <person name="Riley R."/>
            <person name="Haridas S."/>
            <person name="Wolfe K.H."/>
            <person name="Lopes M.R."/>
            <person name="Hittinger C.T."/>
            <person name="Goeker M."/>
            <person name="Salamov A.A."/>
            <person name="Wisecaver J.H."/>
            <person name="Long T.M."/>
            <person name="Calvey C.H."/>
            <person name="Aerts A.L."/>
            <person name="Barry K.W."/>
            <person name="Choi C."/>
            <person name="Clum A."/>
            <person name="Coughlan A.Y."/>
            <person name="Deshpande S."/>
            <person name="Douglass A.P."/>
            <person name="Hanson S.J."/>
            <person name="Klenk H.-P."/>
            <person name="LaButti K.M."/>
            <person name="Lapidus A."/>
            <person name="Lindquist E.A."/>
            <person name="Lipzen A.M."/>
            <person name="Meier-Kolthoff J.P."/>
            <person name="Ohm R.A."/>
            <person name="Otillar R.P."/>
            <person name="Pangilinan J.L."/>
            <person name="Peng Y."/>
            <person name="Rokas A."/>
            <person name="Rosa C.A."/>
            <person name="Scheuner C."/>
            <person name="Sibirny A.A."/>
            <person name="Slot J.C."/>
            <person name="Stielow J.B."/>
            <person name="Sun H."/>
            <person name="Kurtzman C.P."/>
            <person name="Blackwell M."/>
            <person name="Grigoriev I.V."/>
            <person name="Jeffries T.W."/>
        </authorList>
    </citation>
    <scope>NUCLEOTIDE SEQUENCE [LARGE SCALE GENOMIC DNA]</scope>
    <source>
        <strain evidence="5">ATCC 18201 / CBS 1600 / BCRC 20928 / JCM 3617 / NBRC 0987 / NRRL Y-1542</strain>
    </source>
</reference>
<dbReference type="GO" id="GO:0005634">
    <property type="term" value="C:nucleus"/>
    <property type="evidence" value="ECO:0007669"/>
    <property type="project" value="UniProtKB-SubCell"/>
</dbReference>
<evidence type="ECO:0000313" key="4">
    <source>
        <dbReference type="EMBL" id="ODV74457.1"/>
    </source>
</evidence>
<name>A0A1E4S4J7_CYBJN</name>
<feature type="compositionally biased region" description="Polar residues" evidence="3">
    <location>
        <begin position="248"/>
        <end position="259"/>
    </location>
</feature>
<feature type="compositionally biased region" description="Low complexity" evidence="3">
    <location>
        <begin position="421"/>
        <end position="444"/>
    </location>
</feature>
<protein>
    <submittedName>
        <fullName evidence="4">Uncharacterized protein</fullName>
    </submittedName>
</protein>
<dbReference type="EMBL" id="KV453928">
    <property type="protein sequence ID" value="ODV74457.1"/>
    <property type="molecule type" value="Genomic_DNA"/>
</dbReference>
<proteinExistence type="predicted"/>
<evidence type="ECO:0000313" key="5">
    <source>
        <dbReference type="Proteomes" id="UP000094389"/>
    </source>
</evidence>
<feature type="compositionally biased region" description="Polar residues" evidence="3">
    <location>
        <begin position="315"/>
        <end position="420"/>
    </location>
</feature>
<comment type="subcellular location">
    <subcellularLocation>
        <location evidence="1">Nucleus</location>
    </subcellularLocation>
</comment>